<dbReference type="RefSeq" id="WP_254159604.1">
    <property type="nucleotide sequence ID" value="NZ_CP100355.1"/>
</dbReference>
<feature type="domain" description="Glycosyltransferase 2-like" evidence="4">
    <location>
        <begin position="7"/>
        <end position="171"/>
    </location>
</feature>
<evidence type="ECO:0000313" key="6">
    <source>
        <dbReference type="Proteomes" id="UP001056855"/>
    </source>
</evidence>
<dbReference type="SUPFAM" id="SSF53448">
    <property type="entry name" value="Nucleotide-diphospho-sugar transferases"/>
    <property type="match status" value="1"/>
</dbReference>
<evidence type="ECO:0000259" key="4">
    <source>
        <dbReference type="Pfam" id="PF00535"/>
    </source>
</evidence>
<dbReference type="InterPro" id="IPR001173">
    <property type="entry name" value="Glyco_trans_2-like"/>
</dbReference>
<comment type="similarity">
    <text evidence="1">Belongs to the glycosyltransferase 2 family.</text>
</comment>
<organism evidence="5 6">
    <name type="scientific">Natronosalvus rutilus</name>
    <dbReference type="NCBI Taxonomy" id="2953753"/>
    <lineage>
        <taxon>Archaea</taxon>
        <taxon>Methanobacteriati</taxon>
        <taxon>Methanobacteriota</taxon>
        <taxon>Stenosarchaea group</taxon>
        <taxon>Halobacteria</taxon>
        <taxon>Halobacteriales</taxon>
        <taxon>Natrialbaceae</taxon>
        <taxon>Natronosalvus</taxon>
    </lineage>
</organism>
<dbReference type="GeneID" id="73289659"/>
<keyword evidence="6" id="KW-1185">Reference proteome</keyword>
<accession>A0A9E7SYA8</accession>
<dbReference type="AlphaFoldDB" id="A0A9E7SYA8"/>
<protein>
    <submittedName>
        <fullName evidence="5">Glycosyltransferase</fullName>
        <ecNumber evidence="5">2.4.-.-</ecNumber>
    </submittedName>
</protein>
<keyword evidence="3 5" id="KW-0808">Transferase</keyword>
<dbReference type="InterPro" id="IPR050834">
    <property type="entry name" value="Glycosyltransf_2"/>
</dbReference>
<dbReference type="PANTHER" id="PTHR43685">
    <property type="entry name" value="GLYCOSYLTRANSFERASE"/>
    <property type="match status" value="1"/>
</dbReference>
<proteinExistence type="inferred from homology"/>
<evidence type="ECO:0000256" key="1">
    <source>
        <dbReference type="ARBA" id="ARBA00006739"/>
    </source>
</evidence>
<evidence type="ECO:0000313" key="5">
    <source>
        <dbReference type="EMBL" id="UTF54883.1"/>
    </source>
</evidence>
<evidence type="ECO:0000256" key="3">
    <source>
        <dbReference type="ARBA" id="ARBA00022679"/>
    </source>
</evidence>
<gene>
    <name evidence="5" type="ORF">NGM29_06395</name>
</gene>
<dbReference type="Pfam" id="PF00535">
    <property type="entry name" value="Glycos_transf_2"/>
    <property type="match status" value="1"/>
</dbReference>
<sequence length="274" mass="31190">MKYPDVSVVLPTYSRDDPSALSESIASLADQTITPTEVFIVKDGPVTDTIESIIENWRADFPTKIQTHQIERNKGLGNALRAGVTNCTHELIARMDADDISIEARIEKQLNFFMQNPDVDIVGGYIEEFTSNPNQPESKREVPTTHDAIGKMAKFRSPMNHGTVMFRRDAVLSAGNYRAVDRMEDYDLWVRMLLDGSTFANIPEVLLLVRAGEDMYGRRGGLEYAREEIRTQTEFYKRGFTPLPIYLFNMSFRTLLRLLPNKIRGKIYSSIARN</sequence>
<reference evidence="5" key="1">
    <citation type="submission" date="2022-06" db="EMBL/GenBank/DDBJ databases">
        <title>Diverse halophilic archaea isolated from saline environments.</title>
        <authorList>
            <person name="Cui H.-L."/>
        </authorList>
    </citation>
    <scope>NUCLEOTIDE SEQUENCE</scope>
    <source>
        <strain evidence="5">WLHS1</strain>
    </source>
</reference>
<name>A0A9E7SYA8_9EURY</name>
<dbReference type="EMBL" id="CP100355">
    <property type="protein sequence ID" value="UTF54883.1"/>
    <property type="molecule type" value="Genomic_DNA"/>
</dbReference>
<dbReference type="GO" id="GO:0016757">
    <property type="term" value="F:glycosyltransferase activity"/>
    <property type="evidence" value="ECO:0007669"/>
    <property type="project" value="UniProtKB-KW"/>
</dbReference>
<dbReference type="Proteomes" id="UP001056855">
    <property type="component" value="Chromosome"/>
</dbReference>
<dbReference type="KEGG" id="sawl:NGM29_06395"/>
<dbReference type="InterPro" id="IPR029044">
    <property type="entry name" value="Nucleotide-diphossugar_trans"/>
</dbReference>
<dbReference type="PANTHER" id="PTHR43685:SF5">
    <property type="entry name" value="GLYCOSYLTRANSFERASE EPSE-RELATED"/>
    <property type="match status" value="1"/>
</dbReference>
<evidence type="ECO:0000256" key="2">
    <source>
        <dbReference type="ARBA" id="ARBA00022676"/>
    </source>
</evidence>
<dbReference type="Gene3D" id="3.90.550.10">
    <property type="entry name" value="Spore Coat Polysaccharide Biosynthesis Protein SpsA, Chain A"/>
    <property type="match status" value="1"/>
</dbReference>
<keyword evidence="2 5" id="KW-0328">Glycosyltransferase</keyword>
<dbReference type="EC" id="2.4.-.-" evidence="5"/>